<dbReference type="SUPFAM" id="SSF49764">
    <property type="entry name" value="HSP20-like chaperones"/>
    <property type="match status" value="1"/>
</dbReference>
<protein>
    <recommendedName>
        <fullName evidence="3">SHSP domain-containing protein</fullName>
    </recommendedName>
</protein>
<comment type="similarity">
    <text evidence="1 2">Belongs to the small heat shock protein (HSP20) family.</text>
</comment>
<dbReference type="PANTHER" id="PTHR11527">
    <property type="entry name" value="HEAT-SHOCK PROTEIN 20 FAMILY MEMBER"/>
    <property type="match status" value="1"/>
</dbReference>
<dbReference type="AlphaFoldDB" id="A0A171KQ06"/>
<dbReference type="Proteomes" id="UP000078084">
    <property type="component" value="Unassembled WGS sequence"/>
</dbReference>
<dbReference type="InterPro" id="IPR002068">
    <property type="entry name" value="A-crystallin/Hsp20_dom"/>
</dbReference>
<evidence type="ECO:0000313" key="5">
    <source>
        <dbReference type="Proteomes" id="UP000078084"/>
    </source>
</evidence>
<keyword evidence="5" id="KW-1185">Reference proteome</keyword>
<dbReference type="STRING" id="206506.AAV32_13330"/>
<accession>A0A171KQ06</accession>
<dbReference type="Pfam" id="PF00011">
    <property type="entry name" value="HSP20"/>
    <property type="match status" value="1"/>
</dbReference>
<dbReference type="CDD" id="cd06464">
    <property type="entry name" value="ACD_sHsps-like"/>
    <property type="match status" value="1"/>
</dbReference>
<dbReference type="InterPro" id="IPR031107">
    <property type="entry name" value="Small_HSP"/>
</dbReference>
<sequence>MSEANVTKPAAAEPVARNDKHYLVPAVDVVEDAGGITLYADLPGVTKEGLNLHVDGDTLTIEGSIALALAEGAVATHVEVNAQNYRRAFTLSRELDADKVQASFEAGVLQLRIPKAEHAQPRKVEIQVG</sequence>
<comment type="caution">
    <text evidence="4">The sequence shown here is derived from an EMBL/GenBank/DDBJ whole genome shotgun (WGS) entry which is preliminary data.</text>
</comment>
<proteinExistence type="inferred from homology"/>
<name>A0A171KQ06_9BURK</name>
<dbReference type="Gene3D" id="2.60.40.790">
    <property type="match status" value="1"/>
</dbReference>
<evidence type="ECO:0000259" key="3">
    <source>
        <dbReference type="PROSITE" id="PS01031"/>
    </source>
</evidence>
<evidence type="ECO:0000313" key="4">
    <source>
        <dbReference type="EMBL" id="KKO70973.1"/>
    </source>
</evidence>
<dbReference type="InterPro" id="IPR008978">
    <property type="entry name" value="HSP20-like_chaperone"/>
</dbReference>
<organism evidence="4 5">
    <name type="scientific">Kerstersia gyiorum</name>
    <dbReference type="NCBI Taxonomy" id="206506"/>
    <lineage>
        <taxon>Bacteria</taxon>
        <taxon>Pseudomonadati</taxon>
        <taxon>Pseudomonadota</taxon>
        <taxon>Betaproteobacteria</taxon>
        <taxon>Burkholderiales</taxon>
        <taxon>Alcaligenaceae</taxon>
        <taxon>Kerstersia</taxon>
    </lineage>
</organism>
<feature type="domain" description="SHSP" evidence="3">
    <location>
        <begin position="18"/>
        <end position="129"/>
    </location>
</feature>
<evidence type="ECO:0000256" key="1">
    <source>
        <dbReference type="PROSITE-ProRule" id="PRU00285"/>
    </source>
</evidence>
<dbReference type="EMBL" id="LBNE01000010">
    <property type="protein sequence ID" value="KKO70973.1"/>
    <property type="molecule type" value="Genomic_DNA"/>
</dbReference>
<evidence type="ECO:0000256" key="2">
    <source>
        <dbReference type="RuleBase" id="RU003616"/>
    </source>
</evidence>
<gene>
    <name evidence="4" type="ORF">AAV32_13330</name>
</gene>
<dbReference type="RefSeq" id="WP_068373126.1">
    <property type="nucleotide sequence ID" value="NZ_LBNE01000010.1"/>
</dbReference>
<reference evidence="4 5" key="1">
    <citation type="submission" date="2015-04" db="EMBL/GenBank/DDBJ databases">
        <title>Genome sequence of Kerstersia gyiorum CG1.</title>
        <authorList>
            <person name="Greninger A.L."/>
            <person name="Kozyreva V."/>
            <person name="Chaturvedi V."/>
        </authorList>
    </citation>
    <scope>NUCLEOTIDE SEQUENCE [LARGE SCALE GENOMIC DNA]</scope>
    <source>
        <strain evidence="4 5">CG1</strain>
    </source>
</reference>
<dbReference type="PROSITE" id="PS01031">
    <property type="entry name" value="SHSP"/>
    <property type="match status" value="1"/>
</dbReference>